<evidence type="ECO:0000313" key="12">
    <source>
        <dbReference type="EMBL" id="RJN31662.1"/>
    </source>
</evidence>
<keyword evidence="5 9" id="KW-0812">Transmembrane</keyword>
<keyword evidence="13" id="KW-1185">Reference proteome</keyword>
<name>A0A3A4F0G1_9MICC</name>
<evidence type="ECO:0000256" key="2">
    <source>
        <dbReference type="ARBA" id="ARBA00010072"/>
    </source>
</evidence>
<dbReference type="SUPFAM" id="SSF161098">
    <property type="entry name" value="MetI-like"/>
    <property type="match status" value="1"/>
</dbReference>
<sequence length="281" mass="30378">MALSNRDRARLSLGIQAAIFAGIVVVLIIIIDWTAVQRSFFNLEPVMAMFPEVITVGLWNTVRYTFFGFLFGLIGGTVLALMRIASFPVYRWFATLYIEFFRGIPAILVFIALGFGASLAFGLNLSTLQTASTALAIVGAAYIAETIRAGLQAVPKGQMEAARALGMPAWRAMLTIQIPQAFRIVLPPLTNEAILLTKDSSLIFVVGMAGSAAELTKMGRDGITMYQAGMTPLVVAGVCYLLITVPLSILARRMEERSPTNSSRRRHKKKATASPVSSGVA</sequence>
<reference evidence="12 13" key="1">
    <citation type="submission" date="2018-09" db="EMBL/GenBank/DDBJ databases">
        <title>Nesterenkonia natronophila sp. nov., an alkaliphilic actinobacteriume isolated from a soda lake, and emended description of the genus Nesterenkonia.</title>
        <authorList>
            <person name="Menes R.J."/>
            <person name="Iriarte A."/>
        </authorList>
    </citation>
    <scope>NUCLEOTIDE SEQUENCE [LARGE SCALE GENOMIC DNA]</scope>
    <source>
        <strain evidence="12 13">M8</strain>
    </source>
</reference>
<feature type="domain" description="ABC transmembrane type-1" evidence="11">
    <location>
        <begin position="58"/>
        <end position="251"/>
    </location>
</feature>
<dbReference type="GO" id="GO:0006865">
    <property type="term" value="P:amino acid transport"/>
    <property type="evidence" value="ECO:0007669"/>
    <property type="project" value="UniProtKB-KW"/>
</dbReference>
<evidence type="ECO:0000256" key="4">
    <source>
        <dbReference type="ARBA" id="ARBA00022475"/>
    </source>
</evidence>
<keyword evidence="6" id="KW-0029">Amino-acid transport</keyword>
<dbReference type="OrthoDB" id="9814902at2"/>
<evidence type="ECO:0000256" key="8">
    <source>
        <dbReference type="ARBA" id="ARBA00023136"/>
    </source>
</evidence>
<dbReference type="PROSITE" id="PS50928">
    <property type="entry name" value="ABC_TM1"/>
    <property type="match status" value="1"/>
</dbReference>
<dbReference type="NCBIfam" id="TIGR01726">
    <property type="entry name" value="HEQRo_perm_3TM"/>
    <property type="match status" value="1"/>
</dbReference>
<dbReference type="InterPro" id="IPR000515">
    <property type="entry name" value="MetI-like"/>
</dbReference>
<dbReference type="InterPro" id="IPR043429">
    <property type="entry name" value="ArtM/GltK/GlnP/TcyL/YhdX-like"/>
</dbReference>
<evidence type="ECO:0000256" key="9">
    <source>
        <dbReference type="RuleBase" id="RU363032"/>
    </source>
</evidence>
<evidence type="ECO:0000259" key="11">
    <source>
        <dbReference type="PROSITE" id="PS50928"/>
    </source>
</evidence>
<accession>A0A3A4F0G1</accession>
<dbReference type="PANTHER" id="PTHR30614:SF20">
    <property type="entry name" value="GLUTAMINE TRANSPORT SYSTEM PERMEASE PROTEIN GLNP"/>
    <property type="match status" value="1"/>
</dbReference>
<feature type="transmembrane region" description="Helical" evidence="9">
    <location>
        <begin position="64"/>
        <end position="82"/>
    </location>
</feature>
<keyword evidence="8 9" id="KW-0472">Membrane</keyword>
<feature type="region of interest" description="Disordered" evidence="10">
    <location>
        <begin position="254"/>
        <end position="281"/>
    </location>
</feature>
<dbReference type="RefSeq" id="WP_119902449.1">
    <property type="nucleotide sequence ID" value="NZ_QYZP01000002.1"/>
</dbReference>
<dbReference type="Proteomes" id="UP000266615">
    <property type="component" value="Unassembled WGS sequence"/>
</dbReference>
<dbReference type="CDD" id="cd06261">
    <property type="entry name" value="TM_PBP2"/>
    <property type="match status" value="1"/>
</dbReference>
<dbReference type="Pfam" id="PF00528">
    <property type="entry name" value="BPD_transp_1"/>
    <property type="match status" value="1"/>
</dbReference>
<evidence type="ECO:0000256" key="6">
    <source>
        <dbReference type="ARBA" id="ARBA00022970"/>
    </source>
</evidence>
<feature type="transmembrane region" description="Helical" evidence="9">
    <location>
        <begin position="103"/>
        <end position="125"/>
    </location>
</feature>
<evidence type="ECO:0000256" key="3">
    <source>
        <dbReference type="ARBA" id="ARBA00022448"/>
    </source>
</evidence>
<gene>
    <name evidence="12" type="ORF">D3250_05855</name>
</gene>
<evidence type="ECO:0000256" key="5">
    <source>
        <dbReference type="ARBA" id="ARBA00022692"/>
    </source>
</evidence>
<comment type="caution">
    <text evidence="12">The sequence shown here is derived from an EMBL/GenBank/DDBJ whole genome shotgun (WGS) entry which is preliminary data.</text>
</comment>
<organism evidence="12 13">
    <name type="scientific">Nesterenkonia natronophila</name>
    <dbReference type="NCBI Taxonomy" id="2174932"/>
    <lineage>
        <taxon>Bacteria</taxon>
        <taxon>Bacillati</taxon>
        <taxon>Actinomycetota</taxon>
        <taxon>Actinomycetes</taxon>
        <taxon>Micrococcales</taxon>
        <taxon>Micrococcaceae</taxon>
        <taxon>Nesterenkonia</taxon>
    </lineage>
</organism>
<dbReference type="AlphaFoldDB" id="A0A3A4F0G1"/>
<proteinExistence type="inferred from homology"/>
<dbReference type="PANTHER" id="PTHR30614">
    <property type="entry name" value="MEMBRANE COMPONENT OF AMINO ACID ABC TRANSPORTER"/>
    <property type="match status" value="1"/>
</dbReference>
<dbReference type="Gene3D" id="1.10.3720.10">
    <property type="entry name" value="MetI-like"/>
    <property type="match status" value="1"/>
</dbReference>
<comment type="similarity">
    <text evidence="2">Belongs to the binding-protein-dependent transport system permease family. HisMQ subfamily.</text>
</comment>
<protein>
    <submittedName>
        <fullName evidence="12">Amino acid ABC transporter permease</fullName>
    </submittedName>
</protein>
<evidence type="ECO:0000313" key="13">
    <source>
        <dbReference type="Proteomes" id="UP000266615"/>
    </source>
</evidence>
<dbReference type="EMBL" id="QYZP01000002">
    <property type="protein sequence ID" value="RJN31662.1"/>
    <property type="molecule type" value="Genomic_DNA"/>
</dbReference>
<comment type="subcellular location">
    <subcellularLocation>
        <location evidence="1 9">Cell membrane</location>
        <topology evidence="1 9">Multi-pass membrane protein</topology>
    </subcellularLocation>
</comment>
<evidence type="ECO:0000256" key="10">
    <source>
        <dbReference type="SAM" id="MobiDB-lite"/>
    </source>
</evidence>
<keyword evidence="3 9" id="KW-0813">Transport</keyword>
<evidence type="ECO:0000256" key="7">
    <source>
        <dbReference type="ARBA" id="ARBA00022989"/>
    </source>
</evidence>
<dbReference type="GO" id="GO:0022857">
    <property type="term" value="F:transmembrane transporter activity"/>
    <property type="evidence" value="ECO:0007669"/>
    <property type="project" value="InterPro"/>
</dbReference>
<feature type="transmembrane region" description="Helical" evidence="9">
    <location>
        <begin position="233"/>
        <end position="251"/>
    </location>
</feature>
<keyword evidence="4" id="KW-1003">Cell membrane</keyword>
<dbReference type="InterPro" id="IPR035906">
    <property type="entry name" value="MetI-like_sf"/>
</dbReference>
<keyword evidence="7 9" id="KW-1133">Transmembrane helix</keyword>
<evidence type="ECO:0000256" key="1">
    <source>
        <dbReference type="ARBA" id="ARBA00004651"/>
    </source>
</evidence>
<feature type="transmembrane region" description="Helical" evidence="9">
    <location>
        <begin position="12"/>
        <end position="36"/>
    </location>
</feature>
<dbReference type="GO" id="GO:0043190">
    <property type="term" value="C:ATP-binding cassette (ABC) transporter complex"/>
    <property type="evidence" value="ECO:0007669"/>
    <property type="project" value="InterPro"/>
</dbReference>
<dbReference type="InterPro" id="IPR010065">
    <property type="entry name" value="AA_ABC_transptr_permease_3TM"/>
</dbReference>